<accession>A0A8W8LZA5</accession>
<dbReference type="AlphaFoldDB" id="A0A8W8LZA5"/>
<feature type="compositionally biased region" description="Basic and acidic residues" evidence="1">
    <location>
        <begin position="418"/>
        <end position="437"/>
    </location>
</feature>
<feature type="region of interest" description="Disordered" evidence="1">
    <location>
        <begin position="313"/>
        <end position="340"/>
    </location>
</feature>
<reference evidence="4" key="1">
    <citation type="submission" date="2022-08" db="UniProtKB">
        <authorList>
            <consortium name="EnsemblMetazoa"/>
        </authorList>
    </citation>
    <scope>IDENTIFICATION</scope>
    <source>
        <strain evidence="4">05x7-T-G4-1.051#20</strain>
    </source>
</reference>
<protein>
    <submittedName>
        <fullName evidence="4">Uncharacterized protein</fullName>
    </submittedName>
</protein>
<evidence type="ECO:0000256" key="3">
    <source>
        <dbReference type="SAM" id="SignalP"/>
    </source>
</evidence>
<keyword evidence="2" id="KW-1133">Transmembrane helix</keyword>
<feature type="transmembrane region" description="Helical" evidence="2">
    <location>
        <begin position="210"/>
        <end position="233"/>
    </location>
</feature>
<evidence type="ECO:0000256" key="1">
    <source>
        <dbReference type="SAM" id="MobiDB-lite"/>
    </source>
</evidence>
<organism evidence="4 5">
    <name type="scientific">Magallana gigas</name>
    <name type="common">Pacific oyster</name>
    <name type="synonym">Crassostrea gigas</name>
    <dbReference type="NCBI Taxonomy" id="29159"/>
    <lineage>
        <taxon>Eukaryota</taxon>
        <taxon>Metazoa</taxon>
        <taxon>Spiralia</taxon>
        <taxon>Lophotrochozoa</taxon>
        <taxon>Mollusca</taxon>
        <taxon>Bivalvia</taxon>
        <taxon>Autobranchia</taxon>
        <taxon>Pteriomorphia</taxon>
        <taxon>Ostreida</taxon>
        <taxon>Ostreoidea</taxon>
        <taxon>Ostreidae</taxon>
        <taxon>Magallana</taxon>
    </lineage>
</organism>
<dbReference type="Proteomes" id="UP000005408">
    <property type="component" value="Unassembled WGS sequence"/>
</dbReference>
<keyword evidence="2" id="KW-0472">Membrane</keyword>
<feature type="region of interest" description="Disordered" evidence="1">
    <location>
        <begin position="417"/>
        <end position="437"/>
    </location>
</feature>
<proteinExistence type="predicted"/>
<sequence>MFSVKTLICMIVLAKCEFLPASSKNTPDEKKCDNPSKTDFGLQINGSVRESLEGLPNIIKGFLSRYVSDEEDIIKLKLSKCIQSVDCRLQIVLDKKNANSMTFCVTVIEVEICFVSTCTCATNRTRREIHSPMITENPISGPKIKKPTCSFKINSTKTLYDKDRKNCTNPKDDMSVILKENTTIGSGSKEKNLRNYEEENKRHDSGDIKLIYGFFIGLGIGAVLGGFGTFLWFKRKLTMPKIMSVVNGIYKSRKPEDDKLYLHEVTEYSEIPDLQQKNEFHEYLDSPKHVTRAKFHASPSLVVHVDTCEHSFQKNDEDNKKHTNDRGLVENPGLAPLQSSDESDIQQEKECYANTGINFSKATVHVDITTKTKENKTTETHTEQLDNLNSNSTYFVLSADGNKKSMVPEFTSFTSCKNESENSKLQNTEKNEETECKKVDGQDTERVYFELTKFS</sequence>
<keyword evidence="2" id="KW-0812">Transmembrane</keyword>
<dbReference type="OMA" id="CATNRTR"/>
<evidence type="ECO:0000256" key="2">
    <source>
        <dbReference type="SAM" id="Phobius"/>
    </source>
</evidence>
<keyword evidence="5" id="KW-1185">Reference proteome</keyword>
<evidence type="ECO:0000313" key="4">
    <source>
        <dbReference type="EnsemblMetazoa" id="G30459.1:cds"/>
    </source>
</evidence>
<name>A0A8W8LZA5_MAGGI</name>
<feature type="signal peptide" evidence="3">
    <location>
        <begin position="1"/>
        <end position="16"/>
    </location>
</feature>
<evidence type="ECO:0000313" key="5">
    <source>
        <dbReference type="Proteomes" id="UP000005408"/>
    </source>
</evidence>
<feature type="compositionally biased region" description="Basic and acidic residues" evidence="1">
    <location>
        <begin position="313"/>
        <end position="328"/>
    </location>
</feature>
<dbReference type="EnsemblMetazoa" id="G30459.1">
    <property type="protein sequence ID" value="G30459.1:cds"/>
    <property type="gene ID" value="G30459"/>
</dbReference>
<feature type="chain" id="PRO_5036446062" evidence="3">
    <location>
        <begin position="17"/>
        <end position="455"/>
    </location>
</feature>
<keyword evidence="3" id="KW-0732">Signal</keyword>